<dbReference type="WBParaSite" id="PSU_v2.g10123.t1">
    <property type="protein sequence ID" value="PSU_v2.g10123.t1"/>
    <property type="gene ID" value="PSU_v2.g10123"/>
</dbReference>
<evidence type="ECO:0000313" key="1">
    <source>
        <dbReference type="Proteomes" id="UP000887577"/>
    </source>
</evidence>
<accession>A0A914XUB0</accession>
<sequence length="196" mass="21727">MIMTAHRTQIKTRFSRHHRPRAVVSSVVCTGTARIVYNAASGMLKGSVVDSCDNNFAVNGVLHQPFSIDEPSTSLADFFITDGDDGSQFSVLNIPVEWLPIVNVVTKATHYHLRISHATIRFETKELLIGNRADLEIAQHLGAIVEREAGERPSVHLGPMTIKIVASQRTEPGFRRESLCENHSVPIVEQSEDFLV</sequence>
<name>A0A914XUB0_9BILA</name>
<evidence type="ECO:0000313" key="2">
    <source>
        <dbReference type="WBParaSite" id="PSU_v2.g10123.t1"/>
    </source>
</evidence>
<dbReference type="Proteomes" id="UP000887577">
    <property type="component" value="Unplaced"/>
</dbReference>
<keyword evidence="1" id="KW-1185">Reference proteome</keyword>
<reference evidence="2" key="1">
    <citation type="submission" date="2022-11" db="UniProtKB">
        <authorList>
            <consortium name="WormBaseParasite"/>
        </authorList>
    </citation>
    <scope>IDENTIFICATION</scope>
</reference>
<protein>
    <submittedName>
        <fullName evidence="2">Uncharacterized protein</fullName>
    </submittedName>
</protein>
<organism evidence="1 2">
    <name type="scientific">Panagrolaimus superbus</name>
    <dbReference type="NCBI Taxonomy" id="310955"/>
    <lineage>
        <taxon>Eukaryota</taxon>
        <taxon>Metazoa</taxon>
        <taxon>Ecdysozoa</taxon>
        <taxon>Nematoda</taxon>
        <taxon>Chromadorea</taxon>
        <taxon>Rhabditida</taxon>
        <taxon>Tylenchina</taxon>
        <taxon>Panagrolaimomorpha</taxon>
        <taxon>Panagrolaimoidea</taxon>
        <taxon>Panagrolaimidae</taxon>
        <taxon>Panagrolaimus</taxon>
    </lineage>
</organism>
<proteinExistence type="predicted"/>
<dbReference type="AlphaFoldDB" id="A0A914XUB0"/>